<organism evidence="1 2">
    <name type="scientific">Phyllobacterium trifolii</name>
    <dbReference type="NCBI Taxonomy" id="300193"/>
    <lineage>
        <taxon>Bacteria</taxon>
        <taxon>Pseudomonadati</taxon>
        <taxon>Pseudomonadota</taxon>
        <taxon>Alphaproteobacteria</taxon>
        <taxon>Hyphomicrobiales</taxon>
        <taxon>Phyllobacteriaceae</taxon>
        <taxon>Phyllobacterium</taxon>
    </lineage>
</organism>
<sequence length="82" mass="9362">MPRRSASISLMLLRRYIRFMSADDVGHAYLAKDVPTGQCVNSPTDDIEDSTDFRQCTECKLHVNTTDRYAALLAHKTRRSKD</sequence>
<comment type="caution">
    <text evidence="1">The sequence shown here is derived from an EMBL/GenBank/DDBJ whole genome shotgun (WGS) entry which is preliminary data.</text>
</comment>
<reference evidence="1 2" key="1">
    <citation type="submission" date="2020-08" db="EMBL/GenBank/DDBJ databases">
        <title>Genomic Encyclopedia of Type Strains, Phase III (KMG-III): the genomes of soil and plant-associated and newly described type strains.</title>
        <authorList>
            <person name="Whitman W."/>
        </authorList>
    </citation>
    <scope>NUCLEOTIDE SEQUENCE [LARGE SCALE GENOMIC DNA]</scope>
    <source>
        <strain evidence="1 2">CECT 7015</strain>
    </source>
</reference>
<gene>
    <name evidence="1" type="ORF">FHS21_005826</name>
</gene>
<protein>
    <submittedName>
        <fullName evidence="1">Uncharacterized protein</fullName>
    </submittedName>
</protein>
<name>A0A839UHW0_9HYPH</name>
<accession>A0A839UHW0</accession>
<dbReference type="EMBL" id="JACHXN010000031">
    <property type="protein sequence ID" value="MBB3149373.1"/>
    <property type="molecule type" value="Genomic_DNA"/>
</dbReference>
<evidence type="ECO:0000313" key="1">
    <source>
        <dbReference type="EMBL" id="MBB3149373.1"/>
    </source>
</evidence>
<proteinExistence type="predicted"/>
<keyword evidence="2" id="KW-1185">Reference proteome</keyword>
<dbReference type="AlphaFoldDB" id="A0A839UHW0"/>
<evidence type="ECO:0000313" key="2">
    <source>
        <dbReference type="Proteomes" id="UP000554520"/>
    </source>
</evidence>
<dbReference type="Proteomes" id="UP000554520">
    <property type="component" value="Unassembled WGS sequence"/>
</dbReference>